<feature type="domain" description="IrrE N-terminal-like" evidence="1">
    <location>
        <begin position="253"/>
        <end position="377"/>
    </location>
</feature>
<reference evidence="2" key="1">
    <citation type="submission" date="2022-07" db="EMBL/GenBank/DDBJ databases">
        <title>Pseudomonas nunamit sp. nov. an antifungal species isolated from Greenland.</title>
        <authorList>
            <person name="Ntana F."/>
            <person name="Hennessy R.C."/>
            <person name="Zervas A."/>
            <person name="Stougaard P."/>
        </authorList>
    </citation>
    <scope>NUCLEOTIDE SEQUENCE</scope>
    <source>
        <strain evidence="2">In5</strain>
    </source>
</reference>
<dbReference type="PANTHER" id="PTHR40455">
    <property type="entry name" value="ANTITOXIN HIGA"/>
    <property type="match status" value="1"/>
</dbReference>
<dbReference type="Proteomes" id="UP001059607">
    <property type="component" value="Chromosome"/>
</dbReference>
<proteinExistence type="predicted"/>
<name>A0ABY5EFN6_9PSED</name>
<sequence length="409" mass="46573">MQKKLTDTKVIKTEEQHQSYLAEVDRLMSMMPNPGSLESNRLEVLILLIEDYESKKHPIDAPDPIDAILFRMHERSLKQADLIPYFGTRSRVSEVLGRKRPLTVPMIKALSVGLGISAETLLGITHADETQSKEEVDWSRFPIKEMVARGWINKAVGKAAKTTEETLREFVSLIGWQFGEAAFRRTPLGDAYSPTTKYSLYVWLLRVIQRARENREMLGEFDQSKLSSSFLRELAQLSWFENGPLLAIEFLNKHGIAVIVEPHLKGTMLDGAALKDVDGTPIIGLTLRYDRLDNFWFTLLHEVAHIWKHIGAEEAFLDDLDASSEDRREAEANRIAREACIPRVAWKRSGAHLDPNKENIDKLSRELKVHPAIIAGRIQREKENYQIFSDLLGRGEVRSLIGNHPYGEL</sequence>
<gene>
    <name evidence="2" type="ORF">NK667_31385</name>
</gene>
<dbReference type="Pfam" id="PF06114">
    <property type="entry name" value="Peptidase_M78"/>
    <property type="match status" value="1"/>
</dbReference>
<evidence type="ECO:0000259" key="1">
    <source>
        <dbReference type="Pfam" id="PF06114"/>
    </source>
</evidence>
<dbReference type="InterPro" id="IPR010359">
    <property type="entry name" value="IrrE_HExxH"/>
</dbReference>
<evidence type="ECO:0000313" key="2">
    <source>
        <dbReference type="EMBL" id="UTO14586.1"/>
    </source>
</evidence>
<dbReference type="RefSeq" id="WP_054616741.1">
    <property type="nucleotide sequence ID" value="NZ_CP101125.1"/>
</dbReference>
<evidence type="ECO:0000313" key="3">
    <source>
        <dbReference type="Proteomes" id="UP001059607"/>
    </source>
</evidence>
<accession>A0ABY5EFN6</accession>
<dbReference type="EMBL" id="CP101125">
    <property type="protein sequence ID" value="UTO14586.1"/>
    <property type="molecule type" value="Genomic_DNA"/>
</dbReference>
<keyword evidence="3" id="KW-1185">Reference proteome</keyword>
<dbReference type="InterPro" id="IPR039060">
    <property type="entry name" value="Antitox_HigA"/>
</dbReference>
<protein>
    <submittedName>
        <fullName evidence="2">ImmA/IrrE family metallo-endopeptidase</fullName>
    </submittedName>
</protein>
<organism evidence="2 3">
    <name type="scientific">Pseudomonas nunensis</name>
    <dbReference type="NCBI Taxonomy" id="2961896"/>
    <lineage>
        <taxon>Bacteria</taxon>
        <taxon>Pseudomonadati</taxon>
        <taxon>Pseudomonadota</taxon>
        <taxon>Gammaproteobacteria</taxon>
        <taxon>Pseudomonadales</taxon>
        <taxon>Pseudomonadaceae</taxon>
        <taxon>Pseudomonas</taxon>
    </lineage>
</organism>
<dbReference type="PANTHER" id="PTHR40455:SF1">
    <property type="entry name" value="ANTITOXIN HIGA"/>
    <property type="match status" value="1"/>
</dbReference>